<dbReference type="SUPFAM" id="SSF88659">
    <property type="entry name" value="Sigma3 and sigma4 domains of RNA polymerase sigma factors"/>
    <property type="match status" value="1"/>
</dbReference>
<dbReference type="PANTHER" id="PTHR43133:SF62">
    <property type="entry name" value="RNA POLYMERASE SIGMA FACTOR SIGZ"/>
    <property type="match status" value="1"/>
</dbReference>
<dbReference type="GO" id="GO:0003677">
    <property type="term" value="F:DNA binding"/>
    <property type="evidence" value="ECO:0007669"/>
    <property type="project" value="InterPro"/>
</dbReference>
<dbReference type="InterPro" id="IPR036388">
    <property type="entry name" value="WH-like_DNA-bd_sf"/>
</dbReference>
<evidence type="ECO:0008006" key="9">
    <source>
        <dbReference type="Google" id="ProtNLM"/>
    </source>
</evidence>
<evidence type="ECO:0000256" key="1">
    <source>
        <dbReference type="ARBA" id="ARBA00010641"/>
    </source>
</evidence>
<keyword evidence="4" id="KW-0804">Transcription</keyword>
<dbReference type="InterPro" id="IPR013324">
    <property type="entry name" value="RNA_pol_sigma_r3/r4-like"/>
</dbReference>
<dbReference type="GO" id="GO:0006352">
    <property type="term" value="P:DNA-templated transcription initiation"/>
    <property type="evidence" value="ECO:0007669"/>
    <property type="project" value="InterPro"/>
</dbReference>
<evidence type="ECO:0000256" key="3">
    <source>
        <dbReference type="ARBA" id="ARBA00023082"/>
    </source>
</evidence>
<dbReference type="InterPro" id="IPR013325">
    <property type="entry name" value="RNA_pol_sigma_r2"/>
</dbReference>
<feature type="domain" description="RNA polymerase sigma-70 region 2" evidence="5">
    <location>
        <begin position="98"/>
        <end position="167"/>
    </location>
</feature>
<proteinExistence type="inferred from homology"/>
<dbReference type="InterPro" id="IPR039425">
    <property type="entry name" value="RNA_pol_sigma-70-like"/>
</dbReference>
<evidence type="ECO:0000313" key="7">
    <source>
        <dbReference type="EMBL" id="GLC25116.1"/>
    </source>
</evidence>
<dbReference type="Pfam" id="PF08281">
    <property type="entry name" value="Sigma70_r4_2"/>
    <property type="match status" value="1"/>
</dbReference>
<keyword evidence="8" id="KW-1185">Reference proteome</keyword>
<dbReference type="GO" id="GO:0016987">
    <property type="term" value="F:sigma factor activity"/>
    <property type="evidence" value="ECO:0007669"/>
    <property type="project" value="UniProtKB-KW"/>
</dbReference>
<organism evidence="7 8">
    <name type="scientific">Roseisolibacter agri</name>
    <dbReference type="NCBI Taxonomy" id="2014610"/>
    <lineage>
        <taxon>Bacteria</taxon>
        <taxon>Pseudomonadati</taxon>
        <taxon>Gemmatimonadota</taxon>
        <taxon>Gemmatimonadia</taxon>
        <taxon>Gemmatimonadales</taxon>
        <taxon>Gemmatimonadaceae</taxon>
        <taxon>Roseisolibacter</taxon>
    </lineage>
</organism>
<dbReference type="NCBIfam" id="TIGR02937">
    <property type="entry name" value="sigma70-ECF"/>
    <property type="match status" value="1"/>
</dbReference>
<keyword evidence="2" id="KW-0805">Transcription regulation</keyword>
<dbReference type="InterPro" id="IPR007627">
    <property type="entry name" value="RNA_pol_sigma70_r2"/>
</dbReference>
<gene>
    <name evidence="7" type="ORF">rosag_16290</name>
</gene>
<accession>A0AA37QA21</accession>
<dbReference type="Pfam" id="PF04542">
    <property type="entry name" value="Sigma70_r2"/>
    <property type="match status" value="1"/>
</dbReference>
<dbReference type="Gene3D" id="1.10.1740.10">
    <property type="match status" value="1"/>
</dbReference>
<comment type="similarity">
    <text evidence="1">Belongs to the sigma-70 factor family. ECF subfamily.</text>
</comment>
<keyword evidence="3" id="KW-0731">Sigma factor</keyword>
<dbReference type="EMBL" id="BRXS01000002">
    <property type="protein sequence ID" value="GLC25116.1"/>
    <property type="molecule type" value="Genomic_DNA"/>
</dbReference>
<dbReference type="InterPro" id="IPR014284">
    <property type="entry name" value="RNA_pol_sigma-70_dom"/>
</dbReference>
<evidence type="ECO:0000256" key="2">
    <source>
        <dbReference type="ARBA" id="ARBA00023015"/>
    </source>
</evidence>
<dbReference type="PANTHER" id="PTHR43133">
    <property type="entry name" value="RNA POLYMERASE ECF-TYPE SIGMA FACTO"/>
    <property type="match status" value="1"/>
</dbReference>
<sequence length="273" mass="28225">MCPSTFAQVAVRAPHPRRADVASAAPLAAPGAPGIAACRASVRSRSCRPAAGVPFSPRVLADRAILHSDVTPPAASPGDDVALVARVAAGDAEALGALYDRHGGGAYALALAMLRDHADADDAVAGAFEQLWRSASTFDPSRGSVAAWLTMMTRSRALDLLRAQRRRAAAVERAMAERTAGDDPSGVTAVPLGAPEPADAAVERGELAQAVRASLATLPDAQRAAIELAFFGGLSHADVAATLGQPLGTVKTRIRDGMRKLRDALRPHWRGAA</sequence>
<evidence type="ECO:0000259" key="5">
    <source>
        <dbReference type="Pfam" id="PF04542"/>
    </source>
</evidence>
<dbReference type="CDD" id="cd06171">
    <property type="entry name" value="Sigma70_r4"/>
    <property type="match status" value="1"/>
</dbReference>
<dbReference type="InterPro" id="IPR013249">
    <property type="entry name" value="RNA_pol_sigma70_r4_t2"/>
</dbReference>
<dbReference type="Proteomes" id="UP001161325">
    <property type="component" value="Unassembled WGS sequence"/>
</dbReference>
<dbReference type="Gene3D" id="1.10.10.10">
    <property type="entry name" value="Winged helix-like DNA-binding domain superfamily/Winged helix DNA-binding domain"/>
    <property type="match status" value="1"/>
</dbReference>
<dbReference type="AlphaFoldDB" id="A0AA37QA21"/>
<evidence type="ECO:0000259" key="6">
    <source>
        <dbReference type="Pfam" id="PF08281"/>
    </source>
</evidence>
<protein>
    <recommendedName>
        <fullName evidence="9">ECF RNA polymerase sigma factor SigK</fullName>
    </recommendedName>
</protein>
<evidence type="ECO:0000313" key="8">
    <source>
        <dbReference type="Proteomes" id="UP001161325"/>
    </source>
</evidence>
<dbReference type="SUPFAM" id="SSF88946">
    <property type="entry name" value="Sigma2 domain of RNA polymerase sigma factors"/>
    <property type="match status" value="1"/>
</dbReference>
<feature type="domain" description="RNA polymerase sigma factor 70 region 4 type 2" evidence="6">
    <location>
        <begin position="209"/>
        <end position="261"/>
    </location>
</feature>
<evidence type="ECO:0000256" key="4">
    <source>
        <dbReference type="ARBA" id="ARBA00023163"/>
    </source>
</evidence>
<name>A0AA37QA21_9BACT</name>
<reference evidence="7" key="1">
    <citation type="submission" date="2022-08" db="EMBL/GenBank/DDBJ databases">
        <title>Draft genome sequencing of Roseisolibacter agri AW1220.</title>
        <authorList>
            <person name="Tobiishi Y."/>
            <person name="Tonouchi A."/>
        </authorList>
    </citation>
    <scope>NUCLEOTIDE SEQUENCE</scope>
    <source>
        <strain evidence="7">AW1220</strain>
    </source>
</reference>
<comment type="caution">
    <text evidence="7">The sequence shown here is derived from an EMBL/GenBank/DDBJ whole genome shotgun (WGS) entry which is preliminary data.</text>
</comment>